<name>A0A1Y2DNA2_9PEZI</name>
<comment type="caution">
    <text evidence="14">The sequence shown here is derived from an EMBL/GenBank/DDBJ whole genome shotgun (WGS) entry which is preliminary data.</text>
</comment>
<dbReference type="GO" id="GO:0005783">
    <property type="term" value="C:endoplasmic reticulum"/>
    <property type="evidence" value="ECO:0007669"/>
    <property type="project" value="TreeGrafter"/>
</dbReference>
<evidence type="ECO:0000256" key="3">
    <source>
        <dbReference type="ARBA" id="ARBA00022692"/>
    </source>
</evidence>
<dbReference type="GO" id="GO:0019706">
    <property type="term" value="F:protein-cysteine S-palmitoyltransferase activity"/>
    <property type="evidence" value="ECO:0007669"/>
    <property type="project" value="UniProtKB-EC"/>
</dbReference>
<feature type="region of interest" description="Disordered" evidence="12">
    <location>
        <begin position="93"/>
        <end position="122"/>
    </location>
</feature>
<evidence type="ECO:0000313" key="15">
    <source>
        <dbReference type="Proteomes" id="UP000193689"/>
    </source>
</evidence>
<keyword evidence="15" id="KW-1185">Reference proteome</keyword>
<dbReference type="GO" id="GO:0006612">
    <property type="term" value="P:protein targeting to membrane"/>
    <property type="evidence" value="ECO:0007669"/>
    <property type="project" value="TreeGrafter"/>
</dbReference>
<dbReference type="PROSITE" id="PS50216">
    <property type="entry name" value="DHHC"/>
    <property type="match status" value="1"/>
</dbReference>
<evidence type="ECO:0000259" key="13">
    <source>
        <dbReference type="Pfam" id="PF01529"/>
    </source>
</evidence>
<sequence length="446" mass="49739">MPTESVRASSRWVTRSIPVILASAVGYATFVVVARVCVKFLINSRGDVGAATAILVFYFLLLLLMIATYVRTITIINTDPGLVPLGPLAIERRKKEKRSPKTPSREGDIEGQPYYVSPDPNPDSPGLEQFYTKDVFVCENDGRPKWCSDCCNWKSDRAHHSSEINRCVTRMDHYCPWVGGMVGENSFKFFTQFTMYTACYCGVVLGAAGSSLQKQIRAGEPFDSHFIGVLGLAGFFGLFTLSMTLASWRYISINMTNVDMFGAKSKVYQLAVRVPLGTPSTDTYNTVTYPLPRPESSTKMLGFLTAAMGSLSERPHSDSSNGHEQAKDQGDASTENGDTGINGSSEHPKEPQNARDALAQRTYAILRTDPGENPWDLGFWQNWKDVMGNNILDWFLPLRRSPCTCHDSQESYYRMGPLLSELRARYGIGEMPRDEANWIQMSETTR</sequence>
<dbReference type="PANTHER" id="PTHR22883">
    <property type="entry name" value="ZINC FINGER DHHC DOMAIN CONTAINING PROTEIN"/>
    <property type="match status" value="1"/>
</dbReference>
<dbReference type="OrthoDB" id="331948at2759"/>
<keyword evidence="2 11" id="KW-0808">Transferase</keyword>
<keyword evidence="4 11" id="KW-1133">Transmembrane helix</keyword>
<evidence type="ECO:0000256" key="10">
    <source>
        <dbReference type="ARBA" id="ARBA00048048"/>
    </source>
</evidence>
<dbReference type="EMBL" id="MCFJ01000011">
    <property type="protein sequence ID" value="ORY60634.1"/>
    <property type="molecule type" value="Genomic_DNA"/>
</dbReference>
<dbReference type="Pfam" id="PF01529">
    <property type="entry name" value="DHHC"/>
    <property type="match status" value="1"/>
</dbReference>
<gene>
    <name evidence="14" type="ORF">BCR38DRAFT_459666</name>
</gene>
<organism evidence="14 15">
    <name type="scientific">Pseudomassariella vexata</name>
    <dbReference type="NCBI Taxonomy" id="1141098"/>
    <lineage>
        <taxon>Eukaryota</taxon>
        <taxon>Fungi</taxon>
        <taxon>Dikarya</taxon>
        <taxon>Ascomycota</taxon>
        <taxon>Pezizomycotina</taxon>
        <taxon>Sordariomycetes</taxon>
        <taxon>Xylariomycetidae</taxon>
        <taxon>Amphisphaeriales</taxon>
        <taxon>Pseudomassariaceae</taxon>
        <taxon>Pseudomassariella</taxon>
    </lineage>
</organism>
<dbReference type="InterPro" id="IPR039859">
    <property type="entry name" value="PFA4/ZDH16/20/ERF2-like"/>
</dbReference>
<dbReference type="PANTHER" id="PTHR22883:SF23">
    <property type="entry name" value="PALMITOYLTRANSFERASE ZDHHC6"/>
    <property type="match status" value="1"/>
</dbReference>
<proteinExistence type="inferred from homology"/>
<keyword evidence="6" id="KW-0564">Palmitate</keyword>
<dbReference type="FunCoup" id="A0A1Y2DNA2">
    <property type="interactions" value="879"/>
</dbReference>
<dbReference type="InterPro" id="IPR001594">
    <property type="entry name" value="Palmitoyltrfase_DHHC"/>
</dbReference>
<evidence type="ECO:0000256" key="1">
    <source>
        <dbReference type="ARBA" id="ARBA00004141"/>
    </source>
</evidence>
<dbReference type="InParanoid" id="A0A1Y2DNA2"/>
<dbReference type="AlphaFoldDB" id="A0A1Y2DNA2"/>
<protein>
    <recommendedName>
        <fullName evidence="11">Palmitoyltransferase</fullName>
        <ecNumber evidence="11">2.3.1.225</ecNumber>
    </recommendedName>
</protein>
<dbReference type="GeneID" id="63778530"/>
<keyword evidence="5 11" id="KW-0472">Membrane</keyword>
<dbReference type="Proteomes" id="UP000193689">
    <property type="component" value="Unassembled WGS sequence"/>
</dbReference>
<evidence type="ECO:0000256" key="12">
    <source>
        <dbReference type="SAM" id="MobiDB-lite"/>
    </source>
</evidence>
<comment type="similarity">
    <text evidence="9">Belongs to the DHHC palmitoyltransferase family. PFA5 subfamily.</text>
</comment>
<evidence type="ECO:0000256" key="11">
    <source>
        <dbReference type="RuleBase" id="RU079119"/>
    </source>
</evidence>
<comment type="subcellular location">
    <subcellularLocation>
        <location evidence="1">Membrane</location>
        <topology evidence="1">Multi-pass membrane protein</topology>
    </subcellularLocation>
</comment>
<keyword evidence="8 11" id="KW-0012">Acyltransferase</keyword>
<comment type="catalytic activity">
    <reaction evidence="10 11">
        <text>L-cysteinyl-[protein] + hexadecanoyl-CoA = S-hexadecanoyl-L-cysteinyl-[protein] + CoA</text>
        <dbReference type="Rhea" id="RHEA:36683"/>
        <dbReference type="Rhea" id="RHEA-COMP:10131"/>
        <dbReference type="Rhea" id="RHEA-COMP:11032"/>
        <dbReference type="ChEBI" id="CHEBI:29950"/>
        <dbReference type="ChEBI" id="CHEBI:57287"/>
        <dbReference type="ChEBI" id="CHEBI:57379"/>
        <dbReference type="ChEBI" id="CHEBI:74151"/>
        <dbReference type="EC" id="2.3.1.225"/>
    </reaction>
</comment>
<comment type="domain">
    <text evidence="11">The DHHC domain is required for palmitoyltransferase activity.</text>
</comment>
<feature type="compositionally biased region" description="Polar residues" evidence="12">
    <location>
        <begin position="331"/>
        <end position="345"/>
    </location>
</feature>
<dbReference type="GO" id="GO:0005794">
    <property type="term" value="C:Golgi apparatus"/>
    <property type="evidence" value="ECO:0007669"/>
    <property type="project" value="TreeGrafter"/>
</dbReference>
<dbReference type="EC" id="2.3.1.225" evidence="11"/>
<evidence type="ECO:0000256" key="9">
    <source>
        <dbReference type="ARBA" id="ARBA00038298"/>
    </source>
</evidence>
<feature type="transmembrane region" description="Helical" evidence="11">
    <location>
        <begin position="48"/>
        <end position="70"/>
    </location>
</feature>
<dbReference type="STRING" id="1141098.A0A1Y2DNA2"/>
<evidence type="ECO:0000256" key="2">
    <source>
        <dbReference type="ARBA" id="ARBA00022679"/>
    </source>
</evidence>
<evidence type="ECO:0000256" key="5">
    <source>
        <dbReference type="ARBA" id="ARBA00023136"/>
    </source>
</evidence>
<feature type="transmembrane region" description="Helical" evidence="11">
    <location>
        <begin position="224"/>
        <end position="246"/>
    </location>
</feature>
<evidence type="ECO:0000256" key="7">
    <source>
        <dbReference type="ARBA" id="ARBA00023288"/>
    </source>
</evidence>
<dbReference type="GO" id="GO:0016020">
    <property type="term" value="C:membrane"/>
    <property type="evidence" value="ECO:0007669"/>
    <property type="project" value="UniProtKB-SubCell"/>
</dbReference>
<keyword evidence="3 11" id="KW-0812">Transmembrane</keyword>
<feature type="region of interest" description="Disordered" evidence="12">
    <location>
        <begin position="311"/>
        <end position="354"/>
    </location>
</feature>
<feature type="transmembrane region" description="Helical" evidence="11">
    <location>
        <begin position="20"/>
        <end position="42"/>
    </location>
</feature>
<feature type="domain" description="Palmitoyltransferase DHHC" evidence="13">
    <location>
        <begin position="143"/>
        <end position="260"/>
    </location>
</feature>
<evidence type="ECO:0000313" key="14">
    <source>
        <dbReference type="EMBL" id="ORY60634.1"/>
    </source>
</evidence>
<evidence type="ECO:0000256" key="6">
    <source>
        <dbReference type="ARBA" id="ARBA00023139"/>
    </source>
</evidence>
<dbReference type="RefSeq" id="XP_040712861.1">
    <property type="nucleotide sequence ID" value="XM_040862318.1"/>
</dbReference>
<evidence type="ECO:0000256" key="8">
    <source>
        <dbReference type="ARBA" id="ARBA00023315"/>
    </source>
</evidence>
<feature type="transmembrane region" description="Helical" evidence="11">
    <location>
        <begin position="193"/>
        <end position="212"/>
    </location>
</feature>
<evidence type="ECO:0000256" key="4">
    <source>
        <dbReference type="ARBA" id="ARBA00022989"/>
    </source>
</evidence>
<accession>A0A1Y2DNA2</accession>
<keyword evidence="7" id="KW-0449">Lipoprotein</keyword>
<reference evidence="14 15" key="1">
    <citation type="submission" date="2016-07" db="EMBL/GenBank/DDBJ databases">
        <title>Pervasive Adenine N6-methylation of Active Genes in Fungi.</title>
        <authorList>
            <consortium name="DOE Joint Genome Institute"/>
            <person name="Mondo S.J."/>
            <person name="Dannebaum R.O."/>
            <person name="Kuo R.C."/>
            <person name="Labutti K."/>
            <person name="Haridas S."/>
            <person name="Kuo A."/>
            <person name="Salamov A."/>
            <person name="Ahrendt S.R."/>
            <person name="Lipzen A."/>
            <person name="Sullivan W."/>
            <person name="Andreopoulos W.B."/>
            <person name="Clum A."/>
            <person name="Lindquist E."/>
            <person name="Daum C."/>
            <person name="Ramamoorthy G.K."/>
            <person name="Gryganskyi A."/>
            <person name="Culley D."/>
            <person name="Magnuson J.K."/>
            <person name="James T.Y."/>
            <person name="O'Malley M.A."/>
            <person name="Stajich J.E."/>
            <person name="Spatafora J.W."/>
            <person name="Visel A."/>
            <person name="Grigoriev I.V."/>
        </authorList>
    </citation>
    <scope>NUCLEOTIDE SEQUENCE [LARGE SCALE GENOMIC DNA]</scope>
    <source>
        <strain evidence="14 15">CBS 129021</strain>
    </source>
</reference>